<gene>
    <name evidence="1" type="ORF">A3K89_21880</name>
</gene>
<dbReference type="AlphaFoldDB" id="A0A177YE91"/>
<name>A0A177YE91_9NOCA</name>
<protein>
    <recommendedName>
        <fullName evidence="3">DUF3263 domain-containing protein</fullName>
    </recommendedName>
</protein>
<keyword evidence="2" id="KW-1185">Reference proteome</keyword>
<evidence type="ECO:0000313" key="2">
    <source>
        <dbReference type="Proteomes" id="UP000077519"/>
    </source>
</evidence>
<comment type="caution">
    <text evidence="1">The sequence shown here is derived from an EMBL/GenBank/DDBJ whole genome shotgun (WGS) entry which is preliminary data.</text>
</comment>
<dbReference type="EMBL" id="LVHI01000015">
    <property type="protein sequence ID" value="OAK53854.1"/>
    <property type="molecule type" value="Genomic_DNA"/>
</dbReference>
<proteinExistence type="predicted"/>
<sequence length="70" mass="7675">MVDFALRWLPYGGGHAEDIIVGFGLSPREFFTRLDAALRGPACPPHLDPRAVAALLEVSSRRLRMNEGIA</sequence>
<reference evidence="1 2" key="1">
    <citation type="submission" date="2016-03" db="EMBL/GenBank/DDBJ databases">
        <title>Genome sequence of Rhodococcus kyotonensis KB10.</title>
        <authorList>
            <person name="Jeong H."/>
            <person name="Hong C.E."/>
            <person name="Jo S.H."/>
            <person name="Park J.M."/>
        </authorList>
    </citation>
    <scope>NUCLEOTIDE SEQUENCE [LARGE SCALE GENOMIC DNA]</scope>
    <source>
        <strain evidence="1 2">KB10</strain>
    </source>
</reference>
<dbReference type="Proteomes" id="UP000077519">
    <property type="component" value="Unassembled WGS sequence"/>
</dbReference>
<organism evidence="1 2">
    <name type="scientific">Rhodococcoides kyotonense</name>
    <dbReference type="NCBI Taxonomy" id="398843"/>
    <lineage>
        <taxon>Bacteria</taxon>
        <taxon>Bacillati</taxon>
        <taxon>Actinomycetota</taxon>
        <taxon>Actinomycetes</taxon>
        <taxon>Mycobacteriales</taxon>
        <taxon>Nocardiaceae</taxon>
        <taxon>Rhodococcoides</taxon>
    </lineage>
</organism>
<evidence type="ECO:0000313" key="1">
    <source>
        <dbReference type="EMBL" id="OAK53854.1"/>
    </source>
</evidence>
<evidence type="ECO:0008006" key="3">
    <source>
        <dbReference type="Google" id="ProtNLM"/>
    </source>
</evidence>
<accession>A0A177YE91</accession>